<feature type="transmembrane region" description="Helical" evidence="1">
    <location>
        <begin position="12"/>
        <end position="42"/>
    </location>
</feature>
<reference evidence="2 3" key="1">
    <citation type="journal article" date="2009" name="Stand. Genomic Sci.">
        <title>Complete genome sequence of Halorhabdus utahensis type strain (AX-2).</title>
        <authorList>
            <person name="Anderson I."/>
            <person name="Tindall B.J."/>
            <person name="Pomrenke H."/>
            <person name="Goker M."/>
            <person name="Lapidus A."/>
            <person name="Nolan M."/>
            <person name="Copeland A."/>
            <person name="Glavina Del Rio T."/>
            <person name="Chen F."/>
            <person name="Tice H."/>
            <person name="Cheng J.F."/>
            <person name="Lucas S."/>
            <person name="Chertkov O."/>
            <person name="Bruce D."/>
            <person name="Brettin T."/>
            <person name="Detter J.C."/>
            <person name="Han C."/>
            <person name="Goodwin L."/>
            <person name="Land M."/>
            <person name="Hauser L."/>
            <person name="Chang Y.J."/>
            <person name="Jeffries C.D."/>
            <person name="Pitluck S."/>
            <person name="Pati A."/>
            <person name="Mavromatis K."/>
            <person name="Ivanova N."/>
            <person name="Ovchinnikova G."/>
            <person name="Chen A."/>
            <person name="Palaniappan K."/>
            <person name="Chain P."/>
            <person name="Rohde M."/>
            <person name="Bristow J."/>
            <person name="Eisen J.A."/>
            <person name="Markowitz V."/>
            <person name="Hugenholtz P."/>
            <person name="Kyrpides N.C."/>
            <person name="Klenk H.P."/>
        </authorList>
    </citation>
    <scope>NUCLEOTIDE SEQUENCE [LARGE SCALE GENOMIC DNA]</scope>
    <source>
        <strain evidence="3">DSM 12940 / JCM 11049 / AX-2</strain>
    </source>
</reference>
<dbReference type="SUPFAM" id="SSF48371">
    <property type="entry name" value="ARM repeat"/>
    <property type="match status" value="1"/>
</dbReference>
<dbReference type="Pfam" id="PF13646">
    <property type="entry name" value="HEAT_2"/>
    <property type="match status" value="1"/>
</dbReference>
<dbReference type="InterPro" id="IPR016024">
    <property type="entry name" value="ARM-type_fold"/>
</dbReference>
<evidence type="ECO:0000313" key="2">
    <source>
        <dbReference type="EMBL" id="ACV11743.1"/>
    </source>
</evidence>
<evidence type="ECO:0000256" key="1">
    <source>
        <dbReference type="SAM" id="Phobius"/>
    </source>
</evidence>
<dbReference type="InterPro" id="IPR011989">
    <property type="entry name" value="ARM-like"/>
</dbReference>
<accession>C7NPZ9</accession>
<keyword evidence="1" id="KW-0812">Transmembrane</keyword>
<dbReference type="eggNOG" id="arCOG02967">
    <property type="taxonomic scope" value="Archaea"/>
</dbReference>
<dbReference type="Gene3D" id="1.25.10.10">
    <property type="entry name" value="Leucine-rich Repeat Variant"/>
    <property type="match status" value="1"/>
</dbReference>
<keyword evidence="1" id="KW-1133">Transmembrane helix</keyword>
<dbReference type="EMBL" id="CP001687">
    <property type="protein sequence ID" value="ACV11743.1"/>
    <property type="molecule type" value="Genomic_DNA"/>
</dbReference>
<protein>
    <recommendedName>
        <fullName evidence="4">PBS lyase HEAT domain protein repeat-containing protein</fullName>
    </recommendedName>
</protein>
<keyword evidence="3" id="KW-1185">Reference proteome</keyword>
<evidence type="ECO:0000313" key="3">
    <source>
        <dbReference type="Proteomes" id="UP000002071"/>
    </source>
</evidence>
<dbReference type="OrthoDB" id="169654at2157"/>
<dbReference type="KEGG" id="hut:Huta_1568"/>
<dbReference type="GeneID" id="8383847"/>
<organism evidence="2 3">
    <name type="scientific">Halorhabdus utahensis (strain DSM 12940 / JCM 11049 / AX-2)</name>
    <dbReference type="NCBI Taxonomy" id="519442"/>
    <lineage>
        <taxon>Archaea</taxon>
        <taxon>Methanobacteriati</taxon>
        <taxon>Methanobacteriota</taxon>
        <taxon>Stenosarchaea group</taxon>
        <taxon>Halobacteria</taxon>
        <taxon>Halobacteriales</taxon>
        <taxon>Haloarculaceae</taxon>
        <taxon>Halorhabdus</taxon>
    </lineage>
</organism>
<dbReference type="HOGENOM" id="CLU_762080_0_0_2"/>
<sequence>MAGAVGAFGYEVPLIVILAVVALVIGLLLTVSFYITIGWSVYRSVVDERRDRVRDDLREALLERLFADDPGWEEWVETLSGTERRVTESLLDEFLRELDGGDKAQLQGLGVALGIPDRARNQLDGRGEFEHLDALTWLTLLDDPDPYLESAFEPKTPRERAATVTLLSETDSLADARQGVSILLDDIDGQFTVFGQDTLHRVSRSNPTPLLETARREYRSWNEPLLAQVLAVCANLETSVGDQDLSWLTAALETENEAIRAAAARALGSFGWRETVRDRAFLERAVGDPSPRVRGAVYEMLGAWGDQPALSVLLYALVSETHPRAVERGTAALVDRRDRIDPDTPAVLGPAWDWSVEHAEYDEMARHGSKRVYS</sequence>
<gene>
    <name evidence="2" type="ordered locus">Huta_1568</name>
</gene>
<dbReference type="RefSeq" id="WP_015789317.1">
    <property type="nucleotide sequence ID" value="NC_013158.1"/>
</dbReference>
<name>C7NPZ9_HALUD</name>
<evidence type="ECO:0008006" key="4">
    <source>
        <dbReference type="Google" id="ProtNLM"/>
    </source>
</evidence>
<dbReference type="Proteomes" id="UP000002071">
    <property type="component" value="Chromosome"/>
</dbReference>
<dbReference type="STRING" id="519442.Huta_1568"/>
<proteinExistence type="predicted"/>
<keyword evidence="1" id="KW-0472">Membrane</keyword>
<dbReference type="AlphaFoldDB" id="C7NPZ9"/>